<gene>
    <name evidence="1" type="ORF">S03H2_68443</name>
</gene>
<dbReference type="EMBL" id="BARU01045001">
    <property type="protein sequence ID" value="GAH83538.1"/>
    <property type="molecule type" value="Genomic_DNA"/>
</dbReference>
<reference evidence="1" key="1">
    <citation type="journal article" date="2014" name="Front. Microbiol.">
        <title>High frequency of phylogenetically diverse reductive dehalogenase-homologous genes in deep subseafloor sedimentary metagenomes.</title>
        <authorList>
            <person name="Kawai M."/>
            <person name="Futagami T."/>
            <person name="Toyoda A."/>
            <person name="Takaki Y."/>
            <person name="Nishi S."/>
            <person name="Hori S."/>
            <person name="Arai W."/>
            <person name="Tsubouchi T."/>
            <person name="Morono Y."/>
            <person name="Uchiyama I."/>
            <person name="Ito T."/>
            <person name="Fujiyama A."/>
            <person name="Inagaki F."/>
            <person name="Takami H."/>
        </authorList>
    </citation>
    <scope>NUCLEOTIDE SEQUENCE</scope>
    <source>
        <strain evidence="1">Expedition CK06-06</strain>
    </source>
</reference>
<accession>X1KNF1</accession>
<proteinExistence type="predicted"/>
<dbReference type="AlphaFoldDB" id="X1KNF1"/>
<evidence type="ECO:0000313" key="1">
    <source>
        <dbReference type="EMBL" id="GAH83538.1"/>
    </source>
</evidence>
<protein>
    <submittedName>
        <fullName evidence="1">Uncharacterized protein</fullName>
    </submittedName>
</protein>
<sequence length="151" mass="17853">TAVPDAQIGTYEDLWRKGRYRIDLTVELSYDPEEVDAALQKLGYDIIDADQWGRSYRNRQNPRLTAELDELEEQTAYVKLLLRSGDLNEADIDRSEAQLSIYYDRIYQMCRDSCMDIGYDYLYPPLDLEAEQYWNPDMDKCRNRRLTETSL</sequence>
<organism evidence="1">
    <name type="scientific">marine sediment metagenome</name>
    <dbReference type="NCBI Taxonomy" id="412755"/>
    <lineage>
        <taxon>unclassified sequences</taxon>
        <taxon>metagenomes</taxon>
        <taxon>ecological metagenomes</taxon>
    </lineage>
</organism>
<feature type="non-terminal residue" evidence="1">
    <location>
        <position position="1"/>
    </location>
</feature>
<comment type="caution">
    <text evidence="1">The sequence shown here is derived from an EMBL/GenBank/DDBJ whole genome shotgun (WGS) entry which is preliminary data.</text>
</comment>
<name>X1KNF1_9ZZZZ</name>